<dbReference type="Proteomes" id="UP000472372">
    <property type="component" value="Chromosome 8"/>
</dbReference>
<sequence length="197" mass="20898">MFFSKTALISNLLFTSASYAAILPVAENQSSSNQIIKRGDLKLCSYDTSHVQSHAEARVSVINLSRELRDTHRLRSPPWIPNCLDLKLGPLAECLAFQNAAVGTAEIGYLECAAATFECGPFEPVCMGACAAGVTYALYSASQACYCRVADCSDPGSRLRLENPIKVMTIAGASFGLLGTYLGGSTKVVVPKGAPPV</sequence>
<gene>
    <name evidence="1" type="ORF">PTTW11_08407</name>
</gene>
<dbReference type="AlphaFoldDB" id="A0A6S6W9P8"/>
<organism evidence="1 2">
    <name type="scientific">Pyrenophora teres f. teres</name>
    <dbReference type="NCBI Taxonomy" id="97479"/>
    <lineage>
        <taxon>Eukaryota</taxon>
        <taxon>Fungi</taxon>
        <taxon>Dikarya</taxon>
        <taxon>Ascomycota</taxon>
        <taxon>Pezizomycotina</taxon>
        <taxon>Dothideomycetes</taxon>
        <taxon>Pleosporomycetidae</taxon>
        <taxon>Pleosporales</taxon>
        <taxon>Pleosporineae</taxon>
        <taxon>Pleosporaceae</taxon>
        <taxon>Pyrenophora</taxon>
    </lineage>
</organism>
<proteinExistence type="predicted"/>
<name>A0A6S6W9P8_9PLEO</name>
<reference evidence="1" key="1">
    <citation type="submission" date="2021-02" db="EMBL/GenBank/DDBJ databases">
        <authorList>
            <person name="Syme A R."/>
            <person name="Syme A R."/>
            <person name="Moolhuijzen P."/>
        </authorList>
    </citation>
    <scope>NUCLEOTIDE SEQUENCE</scope>
    <source>
        <strain evidence="1">W1-1</strain>
    </source>
</reference>
<evidence type="ECO:0000313" key="1">
    <source>
        <dbReference type="EMBL" id="CAE7199144.1"/>
    </source>
</evidence>
<evidence type="ECO:0000313" key="2">
    <source>
        <dbReference type="Proteomes" id="UP000472372"/>
    </source>
</evidence>
<accession>A0A6S6W9P8</accession>
<protein>
    <submittedName>
        <fullName evidence="1">Uncharacterized protein</fullName>
    </submittedName>
</protein>
<dbReference type="EMBL" id="HG992984">
    <property type="protein sequence ID" value="CAE7199144.1"/>
    <property type="molecule type" value="Genomic_DNA"/>
</dbReference>